<dbReference type="InParanoid" id="C1DZ90"/>
<accession>C1DZ90</accession>
<sequence length="438" mass="46503">MSASPLAAARAPLARPARHRLGGHRITLTPSRAVRSVARAASPLDDVRAGDLISLDFGEDEDAKETRRLIAREWLLEVTETTETPASVRGICRGRAFVLDGTSMRLVPAPEPSQPDLASEPWVQRAYPEWHALLRRLEVDGRYPAPTATAIAKALPNKGVVVSGGVTKITSYDELKARVAAEPGFWRDGTPPRAPPMTVHEHATLNAGEILATLRGHRGVVMCQLWAGWEDADSNDANANVHVVQPVDAPFVTRALRDAAVDALTGERTIGIRCVPIAGMDPAKGLTALVHASKSPFAERAKHLATFGAQAALVAGSPYYQLLVGRILGYDARNIEAHVAEKGGVLTAAIVAEVAKDLAALAPGGDSPATPWRDEYGRSFDDLVGDDEEAAARVFGSAVVGDEEGGKKGGKRRGKRKGGRSTASSVADAEAMFGRRGR</sequence>
<dbReference type="Proteomes" id="UP000002009">
    <property type="component" value="Chromosome 2"/>
</dbReference>
<reference evidence="2 3" key="1">
    <citation type="journal article" date="2009" name="Science">
        <title>Green evolution and dynamic adaptations revealed by genomes of the marine picoeukaryotes Micromonas.</title>
        <authorList>
            <person name="Worden A.Z."/>
            <person name="Lee J.H."/>
            <person name="Mock T."/>
            <person name="Rouze P."/>
            <person name="Simmons M.P."/>
            <person name="Aerts A.L."/>
            <person name="Allen A.E."/>
            <person name="Cuvelier M.L."/>
            <person name="Derelle E."/>
            <person name="Everett M.V."/>
            <person name="Foulon E."/>
            <person name="Grimwood J."/>
            <person name="Gundlach H."/>
            <person name="Henrissat B."/>
            <person name="Napoli C."/>
            <person name="McDonald S.M."/>
            <person name="Parker M.S."/>
            <person name="Rombauts S."/>
            <person name="Salamov A."/>
            <person name="Von Dassow P."/>
            <person name="Badger J.H."/>
            <person name="Coutinho P.M."/>
            <person name="Demir E."/>
            <person name="Dubchak I."/>
            <person name="Gentemann C."/>
            <person name="Eikrem W."/>
            <person name="Gready J.E."/>
            <person name="John U."/>
            <person name="Lanier W."/>
            <person name="Lindquist E.A."/>
            <person name="Lucas S."/>
            <person name="Mayer K.F."/>
            <person name="Moreau H."/>
            <person name="Not F."/>
            <person name="Otillar R."/>
            <person name="Panaud O."/>
            <person name="Pangilinan J."/>
            <person name="Paulsen I."/>
            <person name="Piegu B."/>
            <person name="Poliakov A."/>
            <person name="Robbens S."/>
            <person name="Schmutz J."/>
            <person name="Toulza E."/>
            <person name="Wyss T."/>
            <person name="Zelensky A."/>
            <person name="Zhou K."/>
            <person name="Armbrust E.V."/>
            <person name="Bhattacharya D."/>
            <person name="Goodenough U.W."/>
            <person name="Van de Peer Y."/>
            <person name="Grigoriev I.V."/>
        </authorList>
    </citation>
    <scope>NUCLEOTIDE SEQUENCE [LARGE SCALE GENOMIC DNA]</scope>
    <source>
        <strain evidence="3">RCC299 / NOUM17</strain>
    </source>
</reference>
<feature type="region of interest" description="Disordered" evidence="1">
    <location>
        <begin position="401"/>
        <end position="438"/>
    </location>
</feature>
<gene>
    <name evidence="2" type="ORF">MICPUN_55674</name>
</gene>
<dbReference type="GeneID" id="8241499"/>
<dbReference type="EMBL" id="CP001323">
    <property type="protein sequence ID" value="ACO61072.1"/>
    <property type="molecule type" value="Genomic_DNA"/>
</dbReference>
<evidence type="ECO:0000313" key="2">
    <source>
        <dbReference type="EMBL" id="ACO61072.1"/>
    </source>
</evidence>
<keyword evidence="3" id="KW-1185">Reference proteome</keyword>
<proteinExistence type="predicted"/>
<protein>
    <submittedName>
        <fullName evidence="2">Uncharacterized protein</fullName>
    </submittedName>
</protein>
<dbReference type="eggNOG" id="ENOG502SSRA">
    <property type="taxonomic scope" value="Eukaryota"/>
</dbReference>
<evidence type="ECO:0000313" key="3">
    <source>
        <dbReference type="Proteomes" id="UP000002009"/>
    </source>
</evidence>
<feature type="compositionally biased region" description="Basic residues" evidence="1">
    <location>
        <begin position="408"/>
        <end position="419"/>
    </location>
</feature>
<evidence type="ECO:0000256" key="1">
    <source>
        <dbReference type="SAM" id="MobiDB-lite"/>
    </source>
</evidence>
<dbReference type="KEGG" id="mis:MICPUN_55674"/>
<dbReference type="OrthoDB" id="513406at2759"/>
<dbReference type="RefSeq" id="XP_002499814.1">
    <property type="nucleotide sequence ID" value="XM_002499768.1"/>
</dbReference>
<name>C1DZ90_MICCC</name>
<organism evidence="2 3">
    <name type="scientific">Micromonas commoda (strain RCC299 / NOUM17 / CCMP2709)</name>
    <name type="common">Picoplanktonic green alga</name>
    <dbReference type="NCBI Taxonomy" id="296587"/>
    <lineage>
        <taxon>Eukaryota</taxon>
        <taxon>Viridiplantae</taxon>
        <taxon>Chlorophyta</taxon>
        <taxon>Mamiellophyceae</taxon>
        <taxon>Mamiellales</taxon>
        <taxon>Mamiellaceae</taxon>
        <taxon>Micromonas</taxon>
    </lineage>
</organism>
<dbReference type="AlphaFoldDB" id="C1DZ90"/>